<evidence type="ECO:0000313" key="7">
    <source>
        <dbReference type="Proteomes" id="UP001302745"/>
    </source>
</evidence>
<protein>
    <submittedName>
        <fullName evidence="6">Myosin-1</fullName>
    </submittedName>
</protein>
<feature type="compositionally biased region" description="Low complexity" evidence="3">
    <location>
        <begin position="484"/>
        <end position="493"/>
    </location>
</feature>
<keyword evidence="4" id="KW-0812">Transmembrane</keyword>
<dbReference type="Pfam" id="PF14604">
    <property type="entry name" value="SH3_9"/>
    <property type="match status" value="1"/>
</dbReference>
<feature type="region of interest" description="Disordered" evidence="3">
    <location>
        <begin position="75"/>
        <end position="116"/>
    </location>
</feature>
<dbReference type="InterPro" id="IPR035521">
    <property type="entry name" value="Fus1_SH3"/>
</dbReference>
<organism evidence="6 7">
    <name type="scientific">Chaetomidium leptoderma</name>
    <dbReference type="NCBI Taxonomy" id="669021"/>
    <lineage>
        <taxon>Eukaryota</taxon>
        <taxon>Fungi</taxon>
        <taxon>Dikarya</taxon>
        <taxon>Ascomycota</taxon>
        <taxon>Pezizomycotina</taxon>
        <taxon>Sordariomycetes</taxon>
        <taxon>Sordariomycetidae</taxon>
        <taxon>Sordariales</taxon>
        <taxon>Chaetomiaceae</taxon>
        <taxon>Chaetomidium</taxon>
    </lineage>
</organism>
<keyword evidence="4" id="KW-1133">Transmembrane helix</keyword>
<dbReference type="InterPro" id="IPR036028">
    <property type="entry name" value="SH3-like_dom_sf"/>
</dbReference>
<feature type="transmembrane region" description="Helical" evidence="4">
    <location>
        <begin position="122"/>
        <end position="143"/>
    </location>
</feature>
<feature type="compositionally biased region" description="Low complexity" evidence="3">
    <location>
        <begin position="522"/>
        <end position="538"/>
    </location>
</feature>
<evidence type="ECO:0000256" key="3">
    <source>
        <dbReference type="SAM" id="MobiDB-lite"/>
    </source>
</evidence>
<dbReference type="Gene3D" id="2.30.30.40">
    <property type="entry name" value="SH3 Domains"/>
    <property type="match status" value="1"/>
</dbReference>
<name>A0AAN6VKK5_9PEZI</name>
<sequence length="567" mass="59732">MAAREWWATVKREVRDMLVPGQAKRMAAASSENSPRLGAVRRDNEGSSRPSEVLPPVISASPGATSVEPTLVVAPTSTSTSSQPTTTSQIMLQTSTTSASQPTPTAEASENDGGEMSGAAKAGIAIGALGGILALFLVLYLVFSMRRKKLARQRQQQLDDDEKINGPFADSAAIPPTPNKAPRLSLRPVTQFLPNFSQQPHGERRSSRGIPLKLNPVSHAPANRPTGGSAWERPAASRSAMAGPNGDYNRPDTSASLHPNNPFNDNHRLPDEPVSPISSMGSFDHRVGTATPSDSIPEPVSPIFGDDDDGHNNNNSHLGVASNLTRKTSIRKDLPKPLDLTTKPPSPLYAVPPSPSGTEYSMHSIAAGQPAGPSASAAAIAAAGGPSNSAVHRVQLDFKPTLPDEIGVRAGQLVRLLHEYDDGWALCIRLDRSQQGVVPRTCLSTRPVKPRPQQGQQQQQGGNQRGGPPVNPSYHYHGGDQNSRQQQQQQQRRPSSPMGAPAPLPKDDRFGGYGYGHGSGSESGRPRSPGGPPNGRRGAASPSPSSQGYGGRGDGDGDVSPAVGQAY</sequence>
<reference evidence="6" key="1">
    <citation type="journal article" date="2023" name="Mol. Phylogenet. Evol.">
        <title>Genome-scale phylogeny and comparative genomics of the fungal order Sordariales.</title>
        <authorList>
            <person name="Hensen N."/>
            <person name="Bonometti L."/>
            <person name="Westerberg I."/>
            <person name="Brannstrom I.O."/>
            <person name="Guillou S."/>
            <person name="Cros-Aarteil S."/>
            <person name="Calhoun S."/>
            <person name="Haridas S."/>
            <person name="Kuo A."/>
            <person name="Mondo S."/>
            <person name="Pangilinan J."/>
            <person name="Riley R."/>
            <person name="LaButti K."/>
            <person name="Andreopoulos B."/>
            <person name="Lipzen A."/>
            <person name="Chen C."/>
            <person name="Yan M."/>
            <person name="Daum C."/>
            <person name="Ng V."/>
            <person name="Clum A."/>
            <person name="Steindorff A."/>
            <person name="Ohm R.A."/>
            <person name="Martin F."/>
            <person name="Silar P."/>
            <person name="Natvig D.O."/>
            <person name="Lalanne C."/>
            <person name="Gautier V."/>
            <person name="Ament-Velasquez S.L."/>
            <person name="Kruys A."/>
            <person name="Hutchinson M.I."/>
            <person name="Powell A.J."/>
            <person name="Barry K."/>
            <person name="Miller A.N."/>
            <person name="Grigoriev I.V."/>
            <person name="Debuchy R."/>
            <person name="Gladieux P."/>
            <person name="Hiltunen Thoren M."/>
            <person name="Johannesson H."/>
        </authorList>
    </citation>
    <scope>NUCLEOTIDE SEQUENCE</scope>
    <source>
        <strain evidence="6">CBS 538.74</strain>
    </source>
</reference>
<feature type="compositionally biased region" description="Low complexity" evidence="3">
    <location>
        <begin position="451"/>
        <end position="468"/>
    </location>
</feature>
<dbReference type="SUPFAM" id="SSF50044">
    <property type="entry name" value="SH3-domain"/>
    <property type="match status" value="1"/>
</dbReference>
<dbReference type="CDD" id="cd11854">
    <property type="entry name" value="SH3_Fus1p"/>
    <property type="match status" value="1"/>
</dbReference>
<feature type="domain" description="SH3" evidence="5">
    <location>
        <begin position="387"/>
        <end position="448"/>
    </location>
</feature>
<proteinExistence type="predicted"/>
<keyword evidence="4" id="KW-0472">Membrane</keyword>
<keyword evidence="1 2" id="KW-0728">SH3 domain</keyword>
<feature type="region of interest" description="Disordered" evidence="3">
    <location>
        <begin position="443"/>
        <end position="567"/>
    </location>
</feature>
<dbReference type="Proteomes" id="UP001302745">
    <property type="component" value="Unassembled WGS sequence"/>
</dbReference>
<dbReference type="PROSITE" id="PS50002">
    <property type="entry name" value="SH3"/>
    <property type="match status" value="1"/>
</dbReference>
<dbReference type="SMART" id="SM00326">
    <property type="entry name" value="SH3"/>
    <property type="match status" value="1"/>
</dbReference>
<reference evidence="6" key="2">
    <citation type="submission" date="2023-05" db="EMBL/GenBank/DDBJ databases">
        <authorList>
            <consortium name="Lawrence Berkeley National Laboratory"/>
            <person name="Steindorff A."/>
            <person name="Hensen N."/>
            <person name="Bonometti L."/>
            <person name="Westerberg I."/>
            <person name="Brannstrom I.O."/>
            <person name="Guillou S."/>
            <person name="Cros-Aarteil S."/>
            <person name="Calhoun S."/>
            <person name="Haridas S."/>
            <person name="Kuo A."/>
            <person name="Mondo S."/>
            <person name="Pangilinan J."/>
            <person name="Riley R."/>
            <person name="Labutti K."/>
            <person name="Andreopoulos B."/>
            <person name="Lipzen A."/>
            <person name="Chen C."/>
            <person name="Yanf M."/>
            <person name="Daum C."/>
            <person name="Ng V."/>
            <person name="Clum A."/>
            <person name="Ohm R."/>
            <person name="Martin F."/>
            <person name="Silar P."/>
            <person name="Natvig D."/>
            <person name="Lalanne C."/>
            <person name="Gautier V."/>
            <person name="Ament-Velasquez S.L."/>
            <person name="Kruys A."/>
            <person name="Hutchinson M.I."/>
            <person name="Powell A.J."/>
            <person name="Barry K."/>
            <person name="Miller A.N."/>
            <person name="Grigoriev I.V."/>
            <person name="Debuchy R."/>
            <person name="Gladieux P."/>
            <person name="Thoren M.H."/>
            <person name="Johannesson H."/>
        </authorList>
    </citation>
    <scope>NUCLEOTIDE SEQUENCE</scope>
    <source>
        <strain evidence="6">CBS 538.74</strain>
    </source>
</reference>
<feature type="region of interest" description="Disordered" evidence="3">
    <location>
        <begin position="22"/>
        <end position="62"/>
    </location>
</feature>
<evidence type="ECO:0000256" key="2">
    <source>
        <dbReference type="PROSITE-ProRule" id="PRU00192"/>
    </source>
</evidence>
<dbReference type="AlphaFoldDB" id="A0AAN6VKK5"/>
<comment type="caution">
    <text evidence="6">The sequence shown here is derived from an EMBL/GenBank/DDBJ whole genome shotgun (WGS) entry which is preliminary data.</text>
</comment>
<dbReference type="InterPro" id="IPR001452">
    <property type="entry name" value="SH3_domain"/>
</dbReference>
<feature type="compositionally biased region" description="Pro residues" evidence="3">
    <location>
        <begin position="344"/>
        <end position="355"/>
    </location>
</feature>
<keyword evidence="7" id="KW-1185">Reference proteome</keyword>
<dbReference type="EMBL" id="MU856954">
    <property type="protein sequence ID" value="KAK4153010.1"/>
    <property type="molecule type" value="Genomic_DNA"/>
</dbReference>
<evidence type="ECO:0000259" key="5">
    <source>
        <dbReference type="PROSITE" id="PS50002"/>
    </source>
</evidence>
<gene>
    <name evidence="6" type="ORF">C8A00DRAFT_34268</name>
</gene>
<evidence type="ECO:0000313" key="6">
    <source>
        <dbReference type="EMBL" id="KAK4153010.1"/>
    </source>
</evidence>
<evidence type="ECO:0000256" key="4">
    <source>
        <dbReference type="SAM" id="Phobius"/>
    </source>
</evidence>
<evidence type="ECO:0000256" key="1">
    <source>
        <dbReference type="ARBA" id="ARBA00022443"/>
    </source>
</evidence>
<accession>A0AAN6VKK5</accession>
<feature type="compositionally biased region" description="Gly residues" evidence="3">
    <location>
        <begin position="511"/>
        <end position="521"/>
    </location>
</feature>
<feature type="compositionally biased region" description="Polar residues" evidence="3">
    <location>
        <begin position="251"/>
        <end position="264"/>
    </location>
</feature>
<feature type="region of interest" description="Disordered" evidence="3">
    <location>
        <begin position="154"/>
        <end position="372"/>
    </location>
</feature>
<feature type="compositionally biased region" description="Low complexity" evidence="3">
    <location>
        <begin position="75"/>
        <end position="106"/>
    </location>
</feature>